<evidence type="ECO:0000256" key="1">
    <source>
        <dbReference type="SAM" id="MobiDB-lite"/>
    </source>
</evidence>
<evidence type="ECO:0000313" key="2">
    <source>
        <dbReference type="EMBL" id="KQB83997.1"/>
    </source>
</evidence>
<dbReference type="EMBL" id="LKEV01000008">
    <property type="protein sequence ID" value="KQB83997.1"/>
    <property type="molecule type" value="Genomic_DNA"/>
</dbReference>
<dbReference type="STRING" id="1544413.Clow_02198"/>
<reference evidence="2 3" key="1">
    <citation type="submission" date="2015-10" db="EMBL/GenBank/DDBJ databases">
        <title>Corynebacteirum lowii and Corynebacterium oculi species nova, derived from human clinical disease and and emended description of Corynebacterium mastiditis.</title>
        <authorList>
            <person name="Bernard K."/>
            <person name="Pacheco A.L."/>
            <person name="Mcdougall C."/>
            <person name="Burtx T."/>
            <person name="Weibe D."/>
            <person name="Tyler S."/>
            <person name="Olson A.B."/>
            <person name="Cnockaert M."/>
            <person name="Eguchi H."/>
            <person name="Kuwahara T."/>
            <person name="Nakayama-Imaohji H."/>
            <person name="Boudewijins M."/>
            <person name="Van Hoecke F."/>
            <person name="Bernier A.-M."/>
            <person name="Vandamme P."/>
        </authorList>
    </citation>
    <scope>NUCLEOTIDE SEQUENCE [LARGE SCALE GENOMIC DNA]</scope>
    <source>
        <strain evidence="2 3">NML 130206</strain>
    </source>
</reference>
<keyword evidence="3" id="KW-1185">Reference proteome</keyword>
<comment type="caution">
    <text evidence="2">The sequence shown here is derived from an EMBL/GenBank/DDBJ whole genome shotgun (WGS) entry which is preliminary data.</text>
</comment>
<proteinExistence type="predicted"/>
<evidence type="ECO:0000313" key="3">
    <source>
        <dbReference type="Proteomes" id="UP000050488"/>
    </source>
</evidence>
<feature type="region of interest" description="Disordered" evidence="1">
    <location>
        <begin position="157"/>
        <end position="197"/>
    </location>
</feature>
<dbReference type="PATRIC" id="fig|1544413.3.peg.2196"/>
<feature type="region of interest" description="Disordered" evidence="1">
    <location>
        <begin position="121"/>
        <end position="145"/>
    </location>
</feature>
<organism evidence="2 3">
    <name type="scientific">Corynebacterium lowii</name>
    <dbReference type="NCBI Taxonomy" id="1544413"/>
    <lineage>
        <taxon>Bacteria</taxon>
        <taxon>Bacillati</taxon>
        <taxon>Actinomycetota</taxon>
        <taxon>Actinomycetes</taxon>
        <taxon>Mycobacteriales</taxon>
        <taxon>Corynebacteriaceae</taxon>
        <taxon>Corynebacterium</taxon>
    </lineage>
</organism>
<gene>
    <name evidence="2" type="ORF">Clow_02198</name>
</gene>
<accession>A0A0Q1ABD7</accession>
<dbReference type="Proteomes" id="UP000050488">
    <property type="component" value="Unassembled WGS sequence"/>
</dbReference>
<dbReference type="OrthoDB" id="10015011at2"/>
<protein>
    <submittedName>
        <fullName evidence="2">Uncharacterized protein</fullName>
    </submittedName>
</protein>
<sequence length="197" mass="22547">MSAYDTVSFKKGGERWRYEIERDNAASQRQAVLTFLAEVAELDQKNREDFIKEHKPYDDMGGLTQEEYDNTLVDMNRKYWGQFKDGVEKKLLILELTLADKQVLSQARSIRTAFNADGTILASNKNGKYPNPYKNPFFNSPSSISPNMEKALEKLKETAINRLHPTPLETPAEQPRRLGTQHEQDSLPSGHKDNQNT</sequence>
<dbReference type="AlphaFoldDB" id="A0A0Q1ABD7"/>
<dbReference type="RefSeq" id="WP_156334917.1">
    <property type="nucleotide sequence ID" value="NZ_JAUSQY010000001.1"/>
</dbReference>
<feature type="compositionally biased region" description="Low complexity" evidence="1">
    <location>
        <begin position="124"/>
        <end position="145"/>
    </location>
</feature>
<feature type="compositionally biased region" description="Basic and acidic residues" evidence="1">
    <location>
        <begin position="174"/>
        <end position="197"/>
    </location>
</feature>
<name>A0A0Q1ABD7_9CORY</name>